<protein>
    <submittedName>
        <fullName evidence="2">Ferritin-like domain-containing protein</fullName>
    </submittedName>
</protein>
<dbReference type="Gene3D" id="1.20.1260.10">
    <property type="match status" value="1"/>
</dbReference>
<dbReference type="RefSeq" id="WP_379478666.1">
    <property type="nucleotide sequence ID" value="NZ_JBHMEI010000060.1"/>
</dbReference>
<keyword evidence="3" id="KW-1185">Reference proteome</keyword>
<sequence>MNHERPVRIGTLGSLREHLQWAIELEHATLPPYLTALYSLDPERNPAAV</sequence>
<dbReference type="Pfam" id="PF12902">
    <property type="entry name" value="Ferritin-like"/>
    <property type="match status" value="1"/>
</dbReference>
<dbReference type="InterPro" id="IPR012347">
    <property type="entry name" value="Ferritin-like"/>
</dbReference>
<feature type="domain" description="Iminophenyl-pyruvate dimer synthase" evidence="1">
    <location>
        <begin position="19"/>
        <end position="46"/>
    </location>
</feature>
<evidence type="ECO:0000313" key="3">
    <source>
        <dbReference type="Proteomes" id="UP001589647"/>
    </source>
</evidence>
<organism evidence="2 3">
    <name type="scientific">Nonomuraea spiralis</name>
    <dbReference type="NCBI Taxonomy" id="46182"/>
    <lineage>
        <taxon>Bacteria</taxon>
        <taxon>Bacillati</taxon>
        <taxon>Actinomycetota</taxon>
        <taxon>Actinomycetes</taxon>
        <taxon>Streptosporangiales</taxon>
        <taxon>Streptosporangiaceae</taxon>
        <taxon>Nonomuraea</taxon>
    </lineage>
</organism>
<evidence type="ECO:0000259" key="1">
    <source>
        <dbReference type="Pfam" id="PF12902"/>
    </source>
</evidence>
<gene>
    <name evidence="2" type="ORF">ACFFV7_40745</name>
</gene>
<dbReference type="EMBL" id="JBHMEI010000060">
    <property type="protein sequence ID" value="MFB9207570.1"/>
    <property type="molecule type" value="Genomic_DNA"/>
</dbReference>
<dbReference type="Proteomes" id="UP001589647">
    <property type="component" value="Unassembled WGS sequence"/>
</dbReference>
<dbReference type="InterPro" id="IPR026820">
    <property type="entry name" value="VioB/RebD_dom"/>
</dbReference>
<evidence type="ECO:0000313" key="2">
    <source>
        <dbReference type="EMBL" id="MFB9207570.1"/>
    </source>
</evidence>
<name>A0ABV5ISP0_9ACTN</name>
<comment type="caution">
    <text evidence="2">The sequence shown here is derived from an EMBL/GenBank/DDBJ whole genome shotgun (WGS) entry which is preliminary data.</text>
</comment>
<accession>A0ABV5ISP0</accession>
<proteinExistence type="predicted"/>
<feature type="non-terminal residue" evidence="2">
    <location>
        <position position="49"/>
    </location>
</feature>
<reference evidence="2 3" key="1">
    <citation type="submission" date="2024-09" db="EMBL/GenBank/DDBJ databases">
        <authorList>
            <person name="Sun Q."/>
            <person name="Mori K."/>
        </authorList>
    </citation>
    <scope>NUCLEOTIDE SEQUENCE [LARGE SCALE GENOMIC DNA]</scope>
    <source>
        <strain evidence="2 3">CCM 3426</strain>
    </source>
</reference>